<evidence type="ECO:0000256" key="4">
    <source>
        <dbReference type="ARBA" id="ARBA00022723"/>
    </source>
</evidence>
<feature type="domain" description="Ribbon-helix-helix protein CopG" evidence="9">
    <location>
        <begin position="3"/>
        <end position="41"/>
    </location>
</feature>
<feature type="binding site" evidence="8">
    <location>
        <position position="86"/>
    </location>
    <ligand>
        <name>Ni(2+)</name>
        <dbReference type="ChEBI" id="CHEBI:49786"/>
    </ligand>
</feature>
<dbReference type="GO" id="GO:0016151">
    <property type="term" value="F:nickel cation binding"/>
    <property type="evidence" value="ECO:0007669"/>
    <property type="project" value="UniProtKB-UniRule"/>
</dbReference>
<dbReference type="GO" id="GO:0003700">
    <property type="term" value="F:DNA-binding transcription factor activity"/>
    <property type="evidence" value="ECO:0007669"/>
    <property type="project" value="UniProtKB-UniRule"/>
</dbReference>
<dbReference type="InterPro" id="IPR002145">
    <property type="entry name" value="CopG"/>
</dbReference>
<gene>
    <name evidence="11" type="primary">nikR</name>
    <name evidence="11" type="ORF">ENS19_04695</name>
</gene>
<dbReference type="SUPFAM" id="SSF47598">
    <property type="entry name" value="Ribbon-helix-helix"/>
    <property type="match status" value="1"/>
</dbReference>
<dbReference type="GO" id="GO:0003677">
    <property type="term" value="F:DNA binding"/>
    <property type="evidence" value="ECO:0007669"/>
    <property type="project" value="UniProtKB-KW"/>
</dbReference>
<dbReference type="InterPro" id="IPR014864">
    <property type="entry name" value="TF_NikR_Ni-bd_C"/>
</dbReference>
<dbReference type="InterPro" id="IPR050192">
    <property type="entry name" value="CopG/NikR_regulator"/>
</dbReference>
<keyword evidence="7 8" id="KW-0804">Transcription</keyword>
<evidence type="ECO:0000259" key="10">
    <source>
        <dbReference type="Pfam" id="PF08753"/>
    </source>
</evidence>
<comment type="cofactor">
    <cofactor evidence="8">
        <name>Ni(2+)</name>
        <dbReference type="ChEBI" id="CHEBI:49786"/>
    </cofactor>
    <text evidence="8">Binds 1 nickel ion per subunit.</text>
</comment>
<dbReference type="NCBIfam" id="NF002169">
    <property type="entry name" value="PRK01002.1"/>
    <property type="match status" value="1"/>
</dbReference>
<keyword evidence="5 8" id="KW-0805">Transcription regulation</keyword>
<evidence type="ECO:0000256" key="2">
    <source>
        <dbReference type="ARBA" id="ARBA00008478"/>
    </source>
</evidence>
<evidence type="ECO:0000256" key="6">
    <source>
        <dbReference type="ARBA" id="ARBA00023125"/>
    </source>
</evidence>
<evidence type="ECO:0000256" key="3">
    <source>
        <dbReference type="ARBA" id="ARBA00022596"/>
    </source>
</evidence>
<keyword evidence="6 8" id="KW-0238">DNA-binding</keyword>
<dbReference type="SUPFAM" id="SSF55021">
    <property type="entry name" value="ACT-like"/>
    <property type="match status" value="1"/>
</dbReference>
<proteinExistence type="inferred from homology"/>
<dbReference type="GO" id="GO:0010045">
    <property type="term" value="P:response to nickel cation"/>
    <property type="evidence" value="ECO:0007669"/>
    <property type="project" value="InterPro"/>
</dbReference>
<evidence type="ECO:0000259" key="9">
    <source>
        <dbReference type="Pfam" id="PF01402"/>
    </source>
</evidence>
<evidence type="ECO:0000313" key="11">
    <source>
        <dbReference type="EMBL" id="HFK20564.1"/>
    </source>
</evidence>
<dbReference type="PANTHER" id="PTHR34719">
    <property type="entry name" value="NICKEL-RESPONSIVE REGULATOR"/>
    <property type="match status" value="1"/>
</dbReference>
<feature type="binding site" evidence="8">
    <location>
        <position position="94"/>
    </location>
    <ligand>
        <name>Ni(2+)</name>
        <dbReference type="ChEBI" id="CHEBI:49786"/>
    </ligand>
</feature>
<dbReference type="InterPro" id="IPR013321">
    <property type="entry name" value="Arc_rbn_hlx_hlx"/>
</dbReference>
<dbReference type="InterPro" id="IPR022988">
    <property type="entry name" value="Ni_resp_reg_NikR"/>
</dbReference>
<comment type="function">
    <text evidence="1 8">Transcriptional regulator.</text>
</comment>
<feature type="binding site" evidence="8">
    <location>
        <position position="75"/>
    </location>
    <ligand>
        <name>Ni(2+)</name>
        <dbReference type="ChEBI" id="CHEBI:49786"/>
    </ligand>
</feature>
<dbReference type="NCBIfam" id="NF002815">
    <property type="entry name" value="PRK02967.1"/>
    <property type="match status" value="1"/>
</dbReference>
<dbReference type="EMBL" id="DSTX01000007">
    <property type="protein sequence ID" value="HFK20564.1"/>
    <property type="molecule type" value="Genomic_DNA"/>
</dbReference>
<dbReference type="Gene3D" id="1.10.1220.10">
    <property type="entry name" value="Met repressor-like"/>
    <property type="match status" value="1"/>
</dbReference>
<reference evidence="11" key="1">
    <citation type="journal article" date="2020" name="mSystems">
        <title>Genome- and Community-Level Interaction Insights into Carbon Utilization and Element Cycling Functions of Hydrothermarchaeota in Hydrothermal Sediment.</title>
        <authorList>
            <person name="Zhou Z."/>
            <person name="Liu Y."/>
            <person name="Xu W."/>
            <person name="Pan J."/>
            <person name="Luo Z.H."/>
            <person name="Li M."/>
        </authorList>
    </citation>
    <scope>NUCLEOTIDE SEQUENCE [LARGE SCALE GENOMIC DNA]</scope>
    <source>
        <strain evidence="11">SpSt-468</strain>
    </source>
</reference>
<accession>A0A7C3ES96</accession>
<dbReference type="InterPro" id="IPR010985">
    <property type="entry name" value="Ribbon_hlx_hlx"/>
</dbReference>
<feature type="binding site" evidence="8">
    <location>
        <position position="88"/>
    </location>
    <ligand>
        <name>Ni(2+)</name>
        <dbReference type="ChEBI" id="CHEBI:49786"/>
    </ligand>
</feature>
<comment type="caution">
    <text evidence="11">The sequence shown here is derived from an EMBL/GenBank/DDBJ whole genome shotgun (WGS) entry which is preliminary data.</text>
</comment>
<evidence type="ECO:0000256" key="7">
    <source>
        <dbReference type="ARBA" id="ARBA00023163"/>
    </source>
</evidence>
<feature type="domain" description="Transcription factor NikR nickel binding C-terminal" evidence="10">
    <location>
        <begin position="54"/>
        <end position="127"/>
    </location>
</feature>
<dbReference type="InterPro" id="IPR045865">
    <property type="entry name" value="ACT-like_dom_sf"/>
</dbReference>
<dbReference type="HAMAP" id="MF_00476">
    <property type="entry name" value="NikR"/>
    <property type="match status" value="1"/>
</dbReference>
<dbReference type="Pfam" id="PF08753">
    <property type="entry name" value="NikR_C"/>
    <property type="match status" value="1"/>
</dbReference>
<protein>
    <recommendedName>
        <fullName evidence="8">Putative nickel-responsive regulator</fullName>
    </recommendedName>
</protein>
<name>A0A7C3ES96_9CREN</name>
<dbReference type="InterPro" id="IPR027271">
    <property type="entry name" value="Acetolactate_synth/TF_NikR_C"/>
</dbReference>
<dbReference type="PANTHER" id="PTHR34719:SF3">
    <property type="entry name" value="NICKEL-RESPONSIVE REGULATOR-RELATED"/>
    <property type="match status" value="1"/>
</dbReference>
<evidence type="ECO:0000256" key="8">
    <source>
        <dbReference type="HAMAP-Rule" id="MF_00476"/>
    </source>
</evidence>
<keyword evidence="3 8" id="KW-0533">Nickel</keyword>
<evidence type="ECO:0000256" key="5">
    <source>
        <dbReference type="ARBA" id="ARBA00023015"/>
    </source>
</evidence>
<dbReference type="AlphaFoldDB" id="A0A7C3ES96"/>
<comment type="similarity">
    <text evidence="2 8">Belongs to the transcriptional regulatory CopG/NikR family.</text>
</comment>
<dbReference type="Gene3D" id="3.30.70.1150">
    <property type="entry name" value="ACT-like. Chain A, domain 2"/>
    <property type="match status" value="1"/>
</dbReference>
<dbReference type="CDD" id="cd22231">
    <property type="entry name" value="RHH_NikR_HicB-like"/>
    <property type="match status" value="1"/>
</dbReference>
<sequence>MVIVSLSIPDELLSELDSVLGEEWYASRSEVIRQAVRKYISEYKQLEAIEGEVVATITVLYEKVTKDIELTHVQHEYQDIITTYLHSHLTEKSCLEVMVVKGPSERLRHLIDGLKSNRRVEQIKFSVMSMEIKNNSP</sequence>
<dbReference type="Pfam" id="PF01402">
    <property type="entry name" value="RHH_1"/>
    <property type="match status" value="1"/>
</dbReference>
<evidence type="ECO:0000256" key="1">
    <source>
        <dbReference type="ARBA" id="ARBA00002339"/>
    </source>
</evidence>
<keyword evidence="4 8" id="KW-0479">Metal-binding</keyword>
<organism evidence="11">
    <name type="scientific">Candidatus Methanomethylicus mesodigestus</name>
    <dbReference type="NCBI Taxonomy" id="1867258"/>
    <lineage>
        <taxon>Archaea</taxon>
        <taxon>Thermoproteota</taxon>
        <taxon>Methanosuratincolia</taxon>
        <taxon>Candidatus Methanomethylicales</taxon>
        <taxon>Candidatus Methanomethylicaceae</taxon>
        <taxon>Candidatus Methanomethylicus</taxon>
    </lineage>
</organism>